<dbReference type="RefSeq" id="WP_006598594.1">
    <property type="nucleotide sequence ID" value="NZ_GL622359.1"/>
</dbReference>
<evidence type="ECO:0000256" key="3">
    <source>
        <dbReference type="ARBA" id="ARBA00022448"/>
    </source>
</evidence>
<evidence type="ECO:0000256" key="4">
    <source>
        <dbReference type="ARBA" id="ARBA00022692"/>
    </source>
</evidence>
<feature type="transmembrane region" description="Helical" evidence="8">
    <location>
        <begin position="40"/>
        <end position="61"/>
    </location>
</feature>
<dbReference type="InterPro" id="IPR023271">
    <property type="entry name" value="Aquaporin-like"/>
</dbReference>
<proteinExistence type="inferred from homology"/>
<dbReference type="PRINTS" id="PR00783">
    <property type="entry name" value="MINTRINSICP"/>
</dbReference>
<dbReference type="SUPFAM" id="SSF81338">
    <property type="entry name" value="Aquaporin-like"/>
    <property type="match status" value="1"/>
</dbReference>
<feature type="transmembrane region" description="Helical" evidence="8">
    <location>
        <begin position="82"/>
        <end position="104"/>
    </location>
</feature>
<keyword evidence="5 8" id="KW-1133">Transmembrane helix</keyword>
<evidence type="ECO:0000313" key="10">
    <source>
        <dbReference type="Proteomes" id="UP000004754"/>
    </source>
</evidence>
<name>E6MGN7_9FIRM</name>
<dbReference type="STRING" id="887929.HMP0721_1170"/>
<keyword evidence="6 8" id="KW-0472">Membrane</keyword>
<organism evidence="9 10">
    <name type="scientific">Pseudoramibacter alactolyticus ATCC 23263</name>
    <dbReference type="NCBI Taxonomy" id="887929"/>
    <lineage>
        <taxon>Bacteria</taxon>
        <taxon>Bacillati</taxon>
        <taxon>Bacillota</taxon>
        <taxon>Clostridia</taxon>
        <taxon>Eubacteriales</taxon>
        <taxon>Eubacteriaceae</taxon>
        <taxon>Pseudoramibacter</taxon>
    </lineage>
</organism>
<feature type="transmembrane region" description="Helical" evidence="8">
    <location>
        <begin position="131"/>
        <end position="151"/>
    </location>
</feature>
<comment type="caution">
    <text evidence="9">The sequence shown here is derived from an EMBL/GenBank/DDBJ whole genome shotgun (WGS) entry which is preliminary data.</text>
</comment>
<evidence type="ECO:0000256" key="5">
    <source>
        <dbReference type="ARBA" id="ARBA00022989"/>
    </source>
</evidence>
<dbReference type="OrthoDB" id="9807293at2"/>
<keyword evidence="4 7" id="KW-0812">Transmembrane</keyword>
<evidence type="ECO:0000256" key="2">
    <source>
        <dbReference type="ARBA" id="ARBA00006175"/>
    </source>
</evidence>
<evidence type="ECO:0000313" key="9">
    <source>
        <dbReference type="EMBL" id="EFV01777.1"/>
    </source>
</evidence>
<evidence type="ECO:0000256" key="7">
    <source>
        <dbReference type="RuleBase" id="RU000477"/>
    </source>
</evidence>
<accession>E6MGN7</accession>
<comment type="subcellular location">
    <subcellularLocation>
        <location evidence="1">Membrane</location>
        <topology evidence="1">Multi-pass membrane protein</topology>
    </subcellularLocation>
</comment>
<dbReference type="Proteomes" id="UP000004754">
    <property type="component" value="Unassembled WGS sequence"/>
</dbReference>
<dbReference type="PANTHER" id="PTHR43829">
    <property type="entry name" value="AQUAPORIN OR AQUAGLYCEROPORIN RELATED"/>
    <property type="match status" value="1"/>
</dbReference>
<keyword evidence="3 7" id="KW-0813">Transport</keyword>
<feature type="transmembrane region" description="Helical" evidence="8">
    <location>
        <begin position="211"/>
        <end position="234"/>
    </location>
</feature>
<dbReference type="InterPro" id="IPR050363">
    <property type="entry name" value="MIP/Aquaporin"/>
</dbReference>
<dbReference type="GO" id="GO:0005886">
    <property type="term" value="C:plasma membrane"/>
    <property type="evidence" value="ECO:0007669"/>
    <property type="project" value="TreeGrafter"/>
</dbReference>
<dbReference type="PROSITE" id="PS00221">
    <property type="entry name" value="MIP"/>
    <property type="match status" value="1"/>
</dbReference>
<reference evidence="9 10" key="1">
    <citation type="submission" date="2010-12" db="EMBL/GenBank/DDBJ databases">
        <authorList>
            <person name="Muzny D."/>
            <person name="Qin X."/>
            <person name="Deng J."/>
            <person name="Jiang H."/>
            <person name="Liu Y."/>
            <person name="Qu J."/>
            <person name="Song X.-Z."/>
            <person name="Zhang L."/>
            <person name="Thornton R."/>
            <person name="Coyle M."/>
            <person name="Francisco L."/>
            <person name="Jackson L."/>
            <person name="Javaid M."/>
            <person name="Korchina V."/>
            <person name="Kovar C."/>
            <person name="Mata R."/>
            <person name="Mathew T."/>
            <person name="Ngo R."/>
            <person name="Nguyen L."/>
            <person name="Nguyen N."/>
            <person name="Okwuonu G."/>
            <person name="Ongeri F."/>
            <person name="Pham C."/>
            <person name="Simmons D."/>
            <person name="Wilczek-Boney K."/>
            <person name="Hale W."/>
            <person name="Jakkamsetti A."/>
            <person name="Pham P."/>
            <person name="Ruth R."/>
            <person name="San Lucas F."/>
            <person name="Warren J."/>
            <person name="Zhang J."/>
            <person name="Zhao Z."/>
            <person name="Zhou C."/>
            <person name="Zhu D."/>
            <person name="Lee S."/>
            <person name="Bess C."/>
            <person name="Blankenburg K."/>
            <person name="Forbes L."/>
            <person name="Fu Q."/>
            <person name="Gubbala S."/>
            <person name="Hirani K."/>
            <person name="Jayaseelan J.C."/>
            <person name="Lara F."/>
            <person name="Munidasa M."/>
            <person name="Palculict T."/>
            <person name="Patil S."/>
            <person name="Pu L.-L."/>
            <person name="Saada N."/>
            <person name="Tang L."/>
            <person name="Weissenberger G."/>
            <person name="Zhu Y."/>
            <person name="Hemphill L."/>
            <person name="Shang Y."/>
            <person name="Youmans B."/>
            <person name="Ayvaz T."/>
            <person name="Ross M."/>
            <person name="Santibanez J."/>
            <person name="Aqrawi P."/>
            <person name="Gross S."/>
            <person name="Joshi V."/>
            <person name="Fowler G."/>
            <person name="Nazareth L."/>
            <person name="Reid J."/>
            <person name="Worley K."/>
            <person name="Petrosino J."/>
            <person name="Highlander S."/>
            <person name="Gibbs R."/>
        </authorList>
    </citation>
    <scope>NUCLEOTIDE SEQUENCE [LARGE SCALE GENOMIC DNA]</scope>
    <source>
        <strain evidence="9 10">ATCC 23263</strain>
    </source>
</reference>
<dbReference type="AlphaFoldDB" id="E6MGN7"/>
<dbReference type="eggNOG" id="COG0580">
    <property type="taxonomic scope" value="Bacteria"/>
</dbReference>
<gene>
    <name evidence="9" type="ORF">HMP0721_1170</name>
</gene>
<feature type="transmembrane region" description="Helical" evidence="8">
    <location>
        <begin position="163"/>
        <end position="184"/>
    </location>
</feature>
<protein>
    <submittedName>
        <fullName evidence="9">MIP family channel protein</fullName>
    </submittedName>
</protein>
<dbReference type="HOGENOM" id="CLU_020019_9_2_9"/>
<evidence type="ECO:0000256" key="8">
    <source>
        <dbReference type="SAM" id="Phobius"/>
    </source>
</evidence>
<dbReference type="EMBL" id="AEQN01000016">
    <property type="protein sequence ID" value="EFV01777.1"/>
    <property type="molecule type" value="Genomic_DNA"/>
</dbReference>
<evidence type="ECO:0000256" key="6">
    <source>
        <dbReference type="ARBA" id="ARBA00023136"/>
    </source>
</evidence>
<dbReference type="Pfam" id="PF00230">
    <property type="entry name" value="MIP"/>
    <property type="match status" value="1"/>
</dbReference>
<comment type="similarity">
    <text evidence="2 7">Belongs to the MIP/aquaporin (TC 1.A.8) family.</text>
</comment>
<sequence>MIPYLSEFIGTAMLVLLGDGVCCGQNLEGTNWKGAGSVHTIIGWGLAVGLPAMAFGAQSGAHFNPAVTLGMACIGNFEWSMVPGYIVCQMLGGFVGAIILWLYYKPQFDATTDPGTIKGCFCTAPHIKNTFFNFLSEFIATFFLLFFILTIPASVGAAGASAFVVDLIIMCVGYSLGATTGFSMNAARDFSPRLAHAILPIPNKGDSDFSYAWNAAITPILGGICGAFVGQMVVGWL</sequence>
<dbReference type="InterPro" id="IPR022357">
    <property type="entry name" value="MIP_CS"/>
</dbReference>
<keyword evidence="10" id="KW-1185">Reference proteome</keyword>
<evidence type="ECO:0000256" key="1">
    <source>
        <dbReference type="ARBA" id="ARBA00004141"/>
    </source>
</evidence>
<dbReference type="Gene3D" id="1.20.1080.10">
    <property type="entry name" value="Glycerol uptake facilitator protein"/>
    <property type="match status" value="1"/>
</dbReference>
<dbReference type="GO" id="GO:0015254">
    <property type="term" value="F:glycerol channel activity"/>
    <property type="evidence" value="ECO:0007669"/>
    <property type="project" value="TreeGrafter"/>
</dbReference>
<dbReference type="PANTHER" id="PTHR43829:SF9">
    <property type="entry name" value="AQUAPORIN-9"/>
    <property type="match status" value="1"/>
</dbReference>
<dbReference type="InterPro" id="IPR000425">
    <property type="entry name" value="MIP"/>
</dbReference>